<proteinExistence type="predicted"/>
<feature type="compositionally biased region" description="Polar residues" evidence="1">
    <location>
        <begin position="100"/>
        <end position="109"/>
    </location>
</feature>
<reference evidence="2" key="1">
    <citation type="submission" date="2021-01" db="EMBL/GenBank/DDBJ databases">
        <authorList>
            <person name="Corre E."/>
            <person name="Pelletier E."/>
            <person name="Niang G."/>
            <person name="Scheremetjew M."/>
            <person name="Finn R."/>
            <person name="Kale V."/>
            <person name="Holt S."/>
            <person name="Cochrane G."/>
            <person name="Meng A."/>
            <person name="Brown T."/>
            <person name="Cohen L."/>
        </authorList>
    </citation>
    <scope>NUCLEOTIDE SEQUENCE</scope>
    <source>
        <strain evidence="2">CCMP2058</strain>
    </source>
</reference>
<sequence>MSGQVHRYRITNVSRTDSTYIHYSYTLTVFTEFTVSCSVAILLELALGLMVGMAERHTEVARTWDEAEREADTRSRRELAAFSEEIHTEGTSYQEEEGTQETALASQESCRADVEPPGDPQAAGRQAVRGLCPGAGHQDLSEV</sequence>
<dbReference type="AlphaFoldDB" id="A0A7S0DCB5"/>
<dbReference type="EMBL" id="HBEM01015205">
    <property type="protein sequence ID" value="CAD8450440.1"/>
    <property type="molecule type" value="Transcribed_RNA"/>
</dbReference>
<evidence type="ECO:0000256" key="1">
    <source>
        <dbReference type="SAM" id="MobiDB-lite"/>
    </source>
</evidence>
<gene>
    <name evidence="2" type="ORF">LAMO00422_LOCUS10492</name>
</gene>
<evidence type="ECO:0000313" key="2">
    <source>
        <dbReference type="EMBL" id="CAD8450440.1"/>
    </source>
</evidence>
<name>A0A7S0DCB5_9EUKA</name>
<organism evidence="2">
    <name type="scientific">Amorphochlora amoebiformis</name>
    <dbReference type="NCBI Taxonomy" id="1561963"/>
    <lineage>
        <taxon>Eukaryota</taxon>
        <taxon>Sar</taxon>
        <taxon>Rhizaria</taxon>
        <taxon>Cercozoa</taxon>
        <taxon>Chlorarachniophyceae</taxon>
        <taxon>Amorphochlora</taxon>
    </lineage>
</organism>
<protein>
    <submittedName>
        <fullName evidence="2">Uncharacterized protein</fullName>
    </submittedName>
</protein>
<feature type="region of interest" description="Disordered" evidence="1">
    <location>
        <begin position="81"/>
        <end position="143"/>
    </location>
</feature>
<accession>A0A7S0DCB5</accession>